<dbReference type="Pfam" id="PF02213">
    <property type="entry name" value="GYF"/>
    <property type="match status" value="1"/>
</dbReference>
<feature type="compositionally biased region" description="Low complexity" evidence="2">
    <location>
        <begin position="1238"/>
        <end position="1263"/>
    </location>
</feature>
<dbReference type="SMART" id="SM00444">
    <property type="entry name" value="GYF"/>
    <property type="match status" value="1"/>
</dbReference>
<gene>
    <name evidence="4" type="primary">LOC109871604</name>
</gene>
<dbReference type="PANTHER" id="PTHR14445:SF38">
    <property type="entry name" value="GRB10-INTERACTING GYF PROTEIN 2"/>
    <property type="match status" value="1"/>
</dbReference>
<evidence type="ECO:0000256" key="1">
    <source>
        <dbReference type="ARBA" id="ARBA00038015"/>
    </source>
</evidence>
<feature type="compositionally biased region" description="Polar residues" evidence="2">
    <location>
        <begin position="957"/>
        <end position="967"/>
    </location>
</feature>
<feature type="domain" description="GYF" evidence="3">
    <location>
        <begin position="558"/>
        <end position="606"/>
    </location>
</feature>
<feature type="region of interest" description="Disordered" evidence="2">
    <location>
        <begin position="730"/>
        <end position="752"/>
    </location>
</feature>
<dbReference type="GO" id="GO:0016020">
    <property type="term" value="C:membrane"/>
    <property type="evidence" value="ECO:0007669"/>
    <property type="project" value="TreeGrafter"/>
</dbReference>
<proteinExistence type="inferred from homology"/>
<feature type="compositionally biased region" description="Basic and acidic residues" evidence="2">
    <location>
        <begin position="266"/>
        <end position="292"/>
    </location>
</feature>
<feature type="compositionally biased region" description="Basic and acidic residues" evidence="2">
    <location>
        <begin position="417"/>
        <end position="434"/>
    </location>
</feature>
<evidence type="ECO:0000313" key="4">
    <source>
        <dbReference type="Ensembl" id="ENSOKIP00005117540.1"/>
    </source>
</evidence>
<dbReference type="Gene3D" id="3.30.1490.40">
    <property type="match status" value="1"/>
</dbReference>
<feature type="compositionally biased region" description="Polar residues" evidence="2">
    <location>
        <begin position="388"/>
        <end position="409"/>
    </location>
</feature>
<dbReference type="GeneTree" id="ENSGT00940000156108"/>
<feature type="compositionally biased region" description="Low complexity" evidence="2">
    <location>
        <begin position="935"/>
        <end position="954"/>
    </location>
</feature>
<dbReference type="GO" id="GO:0048009">
    <property type="term" value="P:insulin-like growth factor receptor signaling pathway"/>
    <property type="evidence" value="ECO:0007669"/>
    <property type="project" value="TreeGrafter"/>
</dbReference>
<protein>
    <submittedName>
        <fullName evidence="4">GRB10 interacting GYF protein 2</fullName>
    </submittedName>
</protein>
<feature type="compositionally biased region" description="Basic and acidic residues" evidence="2">
    <location>
        <begin position="213"/>
        <end position="227"/>
    </location>
</feature>
<feature type="region of interest" description="Disordered" evidence="2">
    <location>
        <begin position="347"/>
        <end position="440"/>
    </location>
</feature>
<keyword evidence="5" id="KW-1185">Reference proteome</keyword>
<feature type="compositionally biased region" description="Basic and acidic residues" evidence="2">
    <location>
        <begin position="364"/>
        <end position="387"/>
    </location>
</feature>
<dbReference type="SUPFAM" id="SSF55277">
    <property type="entry name" value="GYF domain"/>
    <property type="match status" value="1"/>
</dbReference>
<organism evidence="4 5">
    <name type="scientific">Oncorhynchus kisutch</name>
    <name type="common">Coho salmon</name>
    <name type="synonym">Salmo kisutch</name>
    <dbReference type="NCBI Taxonomy" id="8019"/>
    <lineage>
        <taxon>Eukaryota</taxon>
        <taxon>Metazoa</taxon>
        <taxon>Chordata</taxon>
        <taxon>Craniata</taxon>
        <taxon>Vertebrata</taxon>
        <taxon>Euteleostomi</taxon>
        <taxon>Actinopterygii</taxon>
        <taxon>Neopterygii</taxon>
        <taxon>Teleostei</taxon>
        <taxon>Protacanthopterygii</taxon>
        <taxon>Salmoniformes</taxon>
        <taxon>Salmonidae</taxon>
        <taxon>Salmoninae</taxon>
        <taxon>Oncorhynchus</taxon>
    </lineage>
</organism>
<feature type="compositionally biased region" description="Polar residues" evidence="2">
    <location>
        <begin position="1135"/>
        <end position="1149"/>
    </location>
</feature>
<dbReference type="GO" id="GO:0005829">
    <property type="term" value="C:cytosol"/>
    <property type="evidence" value="ECO:0007669"/>
    <property type="project" value="TreeGrafter"/>
</dbReference>
<feature type="compositionally biased region" description="Basic and acidic residues" evidence="2">
    <location>
        <begin position="157"/>
        <end position="182"/>
    </location>
</feature>
<dbReference type="GO" id="GO:0043204">
    <property type="term" value="C:perikaryon"/>
    <property type="evidence" value="ECO:0007669"/>
    <property type="project" value="TreeGrafter"/>
</dbReference>
<feature type="compositionally biased region" description="Basic and acidic residues" evidence="2">
    <location>
        <begin position="789"/>
        <end position="808"/>
    </location>
</feature>
<reference evidence="4" key="1">
    <citation type="submission" date="2025-08" db="UniProtKB">
        <authorList>
            <consortium name="Ensembl"/>
        </authorList>
    </citation>
    <scope>IDENTIFICATION</scope>
</reference>
<feature type="compositionally biased region" description="Acidic residues" evidence="2">
    <location>
        <begin position="314"/>
        <end position="323"/>
    </location>
</feature>
<dbReference type="GO" id="GO:0031982">
    <property type="term" value="C:vesicle"/>
    <property type="evidence" value="ECO:0007669"/>
    <property type="project" value="TreeGrafter"/>
</dbReference>
<feature type="compositionally biased region" description="Basic and acidic residues" evidence="2">
    <location>
        <begin position="347"/>
        <end position="356"/>
    </location>
</feature>
<feature type="region of interest" description="Disordered" evidence="2">
    <location>
        <begin position="254"/>
        <end position="332"/>
    </location>
</feature>
<feature type="region of interest" description="Disordered" evidence="2">
    <location>
        <begin position="990"/>
        <end position="1079"/>
    </location>
</feature>
<reference evidence="4" key="2">
    <citation type="submission" date="2025-09" db="UniProtKB">
        <authorList>
            <consortium name="Ensembl"/>
        </authorList>
    </citation>
    <scope>IDENTIFICATION</scope>
</reference>
<feature type="compositionally biased region" description="Basic and acidic residues" evidence="2">
    <location>
        <begin position="990"/>
        <end position="1010"/>
    </location>
</feature>
<feature type="compositionally biased region" description="Basic and acidic residues" evidence="2">
    <location>
        <begin position="822"/>
        <end position="901"/>
    </location>
</feature>
<feature type="compositionally biased region" description="Basic and acidic residues" evidence="2">
    <location>
        <begin position="1046"/>
        <end position="1060"/>
    </location>
</feature>
<feature type="region of interest" description="Disordered" evidence="2">
    <location>
        <begin position="789"/>
        <end position="967"/>
    </location>
</feature>
<feature type="compositionally biased region" description="Polar residues" evidence="2">
    <location>
        <begin position="1065"/>
        <end position="1079"/>
    </location>
</feature>
<name>A0A8C7LJI0_ONCKI</name>
<accession>A0A8C7LJI0</accession>
<evidence type="ECO:0000259" key="3">
    <source>
        <dbReference type="PROSITE" id="PS50829"/>
    </source>
</evidence>
<feature type="compositionally biased region" description="Basic and acidic residues" evidence="2">
    <location>
        <begin position="915"/>
        <end position="934"/>
    </location>
</feature>
<dbReference type="InterPro" id="IPR035445">
    <property type="entry name" value="GYF-like_dom_sf"/>
</dbReference>
<dbReference type="PROSITE" id="PS50829">
    <property type="entry name" value="GYF"/>
    <property type="match status" value="1"/>
</dbReference>
<sequence>MAETQTLNFGPEWLRALSGGGHGGGSSSIVATSPPLSPAMPKYKLADYRYGREEMLALYVKDREIPVDLHDKDFLPILQEEPLPPLALVAFTEEEQRNFSMSVNSAAVLRLMGRGVGPVGPGAPRGRSTSRGRGRGRGDGGFYQRSFDDVEGGFGRGGREMHRSQSWEERGDRRFEKPGRKEPGFYSFPPVRANYEEVGTSVGGLPVRKHDFTRSESENWRTSRDEVNGEDGEEGGWRLAGALACALRWDSDRWCPPSPDGPRSAGWREAHPGEQPRQRRLPFDAREDERGYRHPPSASGSLEEDGGGSLPEWCLEDAEEETGTFDSSGAFLSLKVRKAPKEPILEEAELDFRPLEECDEGLEEDGHPRETKDTDGEARREPIRKQGELTSYGCNPVNGSDMTTASQSVWLEDPEGPLEKPLERPPAPEHRPEANKVPLHTPMSNTMLDSLSIPHTVQKPLDVPVAMPAPLPFSASLRPQSTSIMAPNNMATSTGLMAPIGRPTAMPPHHTMDEDEGLKHFEQEAEKMVAYLQDGDDRLAAKSSATKPAGLPLTHEAALKWFYKDPQGEIQGPFSNPEMTEWFQAGYFTMTLLVKRGCDEVFQPLGEIIKMWGRVPFAPGPAPPPLLGDAGDQERLKRQQELTALNLYQLQQLQYQYLLRQQYAQALAQQKAQALSSAPHQQQQQQQQQINLLLQQYQALKMRTSESLLPPVTRSMSVPESQGSVWEMQNTSQASCTSNIQQPTPSAWEGSSVWDLPIDSMAQAPTIEQMQNLEKNKAAKLELERGEAELSAKMEEEEHQRQEEEQLARQKQVGGFLYPQEEALKRQRKQQQEEAQRQQKEEEEERHAQEEALRRLEERRRREEEEERKQREEFLRKQEEERRKQEELEALRRHEEEKRQEEEEAAAAVALVRQQQEEAKRREQEAARQQELARQRQQQQEALRRLQQQQQLAQMKLPSSSKWGQQSAVTAAAISQSQNALSLAEIQKVEEERERQAREEQRRQQAEHLKLLQQQALQDARNPQAKLSGWGSVAKQPATTKSLLEIQREEAQQVKQRKEQGAGGQQPSHPTVTQQNRAQNRAVSYPSVWGSVATSGGAPNWGGDSSIWGDSTNSNMGFWEEEVAQAPPPARKPNAQKNNKGNANLSSSRANKKVEEEEKLLKLFQGVNKRQQDGFMQWCEKTLHTLNTANNLDVPTFASFLKEVDSPYEVHDYVRAYLGDTSEAKEFAKQFLERRAKQNANQQKAPPAPQNQQPTLKQQQQQQARFETVTSGKKKKKQKMVRADPSLLGFSVNAASERLNMGEIETVEDF</sequence>
<comment type="similarity">
    <text evidence="1">Belongs to the GIGYF family.</text>
</comment>
<dbReference type="Ensembl" id="ENSOKIT00005125661.1">
    <property type="protein sequence ID" value="ENSOKIP00005117540.1"/>
    <property type="gene ID" value="ENSOKIG00005050817.1"/>
</dbReference>
<feature type="compositionally biased region" description="Low complexity" evidence="2">
    <location>
        <begin position="1011"/>
        <end position="1020"/>
    </location>
</feature>
<evidence type="ECO:0000313" key="5">
    <source>
        <dbReference type="Proteomes" id="UP000694557"/>
    </source>
</evidence>
<feature type="compositionally biased region" description="Polar residues" evidence="2">
    <location>
        <begin position="730"/>
        <end position="745"/>
    </location>
</feature>
<feature type="region of interest" description="Disordered" evidence="2">
    <location>
        <begin position="1123"/>
        <end position="1152"/>
    </location>
</feature>
<dbReference type="GO" id="GO:1990635">
    <property type="term" value="C:proximal dendrite"/>
    <property type="evidence" value="ECO:0007669"/>
    <property type="project" value="TreeGrafter"/>
</dbReference>
<dbReference type="InterPro" id="IPR051640">
    <property type="entry name" value="GRB10-interact_GYF"/>
</dbReference>
<feature type="region of interest" description="Disordered" evidence="2">
    <location>
        <begin position="213"/>
        <end position="235"/>
    </location>
</feature>
<dbReference type="Proteomes" id="UP000694557">
    <property type="component" value="Unassembled WGS sequence"/>
</dbReference>
<evidence type="ECO:0000256" key="2">
    <source>
        <dbReference type="SAM" id="MobiDB-lite"/>
    </source>
</evidence>
<dbReference type="CDD" id="cd00072">
    <property type="entry name" value="GYF"/>
    <property type="match status" value="1"/>
</dbReference>
<dbReference type="PANTHER" id="PTHR14445">
    <property type="entry name" value="GRB10 INTERACTING GYF PROTEIN"/>
    <property type="match status" value="1"/>
</dbReference>
<feature type="region of interest" description="Disordered" evidence="2">
    <location>
        <begin position="1236"/>
        <end position="1282"/>
    </location>
</feature>
<feature type="region of interest" description="Disordered" evidence="2">
    <location>
        <begin position="118"/>
        <end position="182"/>
    </location>
</feature>
<dbReference type="InterPro" id="IPR003169">
    <property type="entry name" value="GYF"/>
</dbReference>